<protein>
    <submittedName>
        <fullName evidence="7">Xylulokinase</fullName>
        <ecNumber evidence="7">2.7.1.17</ecNumber>
    </submittedName>
</protein>
<dbReference type="PANTHER" id="PTHR43095">
    <property type="entry name" value="SUGAR KINASE"/>
    <property type="match status" value="1"/>
</dbReference>
<dbReference type="RefSeq" id="WP_184433930.1">
    <property type="nucleotide sequence ID" value="NZ_JACIGI010000010.1"/>
</dbReference>
<dbReference type="PIRSF" id="PIRSF000538">
    <property type="entry name" value="GlpK"/>
    <property type="match status" value="1"/>
</dbReference>
<dbReference type="InterPro" id="IPR018484">
    <property type="entry name" value="FGGY_N"/>
</dbReference>
<name>A0A7W6RZ38_9PROT</name>
<proteinExistence type="inferred from homology"/>
<dbReference type="PROSITE" id="PS00445">
    <property type="entry name" value="FGGY_KINASES_2"/>
    <property type="match status" value="1"/>
</dbReference>
<dbReference type="EMBL" id="JACIGI010000010">
    <property type="protein sequence ID" value="MBB4285905.1"/>
    <property type="molecule type" value="Genomic_DNA"/>
</dbReference>
<sequence>MSVVLGLDIGTTSTIGILIRPEGEVLAMASRPVSLNSPHAGWAEEDPAQWWDNCGAIIGELLATAGLAPAAVAAVGVTGMLPAVVLLDAEGAVIRPSIQQSDGRCGEQVAALRAANDPAAFLARTGNGINQQLVAAKLRWIEQHEPDAFARIATVMGSYDYINYRLTGDRAIEQNWALEAGFVDVASATVADDLVALAHVPRTAIPRRVVSHEILGRVSARGAAESGLAEGTPVVGGAADIVASSLAAGVVAPGDVLLKFGGAVDIMTATDRVVPDPRLYLDHHLVPGLFMPNGCMSTGGSALNWFIATFAGAEAAAAKAAGRSVHAVLDGLAAARPAGADGLTILPYFLGEKTPIHDPAARGVFEGLTLSHDLGHMWRALLEAYAYALRHHVEVLRDIGHPAERFIVSDGGSQSDVWMGIVADVLQAPVQRLTGHPGSCIGAAWAAVMGLGLSDDWSGITRFVTFGTVLDPDPANAAVYEPGYAHYRDLYRRLYQPPAATPAPTAPTATDSA</sequence>
<evidence type="ECO:0000256" key="3">
    <source>
        <dbReference type="ARBA" id="ARBA00022777"/>
    </source>
</evidence>
<evidence type="ECO:0000256" key="1">
    <source>
        <dbReference type="ARBA" id="ARBA00009156"/>
    </source>
</evidence>
<dbReference type="GO" id="GO:0004856">
    <property type="term" value="F:D-xylulokinase activity"/>
    <property type="evidence" value="ECO:0007669"/>
    <property type="project" value="UniProtKB-EC"/>
</dbReference>
<dbReference type="PANTHER" id="PTHR43095:SF5">
    <property type="entry name" value="XYLULOSE KINASE"/>
    <property type="match status" value="1"/>
</dbReference>
<feature type="domain" description="Carbohydrate kinase FGGY N-terminal" evidence="5">
    <location>
        <begin position="3"/>
        <end position="246"/>
    </location>
</feature>
<dbReference type="SUPFAM" id="SSF53067">
    <property type="entry name" value="Actin-like ATPase domain"/>
    <property type="match status" value="2"/>
</dbReference>
<evidence type="ECO:0000256" key="2">
    <source>
        <dbReference type="ARBA" id="ARBA00022679"/>
    </source>
</evidence>
<dbReference type="EC" id="2.7.1.17" evidence="7"/>
<evidence type="ECO:0000256" key="4">
    <source>
        <dbReference type="RuleBase" id="RU003733"/>
    </source>
</evidence>
<comment type="caution">
    <text evidence="7">The sequence shown here is derived from an EMBL/GenBank/DDBJ whole genome shotgun (WGS) entry which is preliminary data.</text>
</comment>
<accession>A0A7W6RZ38</accession>
<feature type="domain" description="Carbohydrate kinase FGGY C-terminal" evidence="6">
    <location>
        <begin position="285"/>
        <end position="450"/>
    </location>
</feature>
<reference evidence="7 8" key="1">
    <citation type="submission" date="2020-08" db="EMBL/GenBank/DDBJ databases">
        <title>Genome sequencing of Purple Non-Sulfur Bacteria from various extreme environments.</title>
        <authorList>
            <person name="Mayer M."/>
        </authorList>
    </citation>
    <scope>NUCLEOTIDE SEQUENCE [LARGE SCALE GENOMIC DNA]</scope>
    <source>
        <strain evidence="7 8">JA135</strain>
    </source>
</reference>
<dbReference type="Gene3D" id="3.30.420.40">
    <property type="match status" value="2"/>
</dbReference>
<evidence type="ECO:0000259" key="6">
    <source>
        <dbReference type="Pfam" id="PF02782"/>
    </source>
</evidence>
<dbReference type="CDD" id="cd07804">
    <property type="entry name" value="ASKHA_NBD_FGGY_RrXK-like"/>
    <property type="match status" value="1"/>
</dbReference>
<dbReference type="InterPro" id="IPR043129">
    <property type="entry name" value="ATPase_NBD"/>
</dbReference>
<organism evidence="7 8">
    <name type="scientific">Roseospira goensis</name>
    <dbReference type="NCBI Taxonomy" id="391922"/>
    <lineage>
        <taxon>Bacteria</taxon>
        <taxon>Pseudomonadati</taxon>
        <taxon>Pseudomonadota</taxon>
        <taxon>Alphaproteobacteria</taxon>
        <taxon>Rhodospirillales</taxon>
        <taxon>Rhodospirillaceae</taxon>
        <taxon>Roseospira</taxon>
    </lineage>
</organism>
<keyword evidence="8" id="KW-1185">Reference proteome</keyword>
<evidence type="ECO:0000313" key="7">
    <source>
        <dbReference type="EMBL" id="MBB4285905.1"/>
    </source>
</evidence>
<dbReference type="InterPro" id="IPR018483">
    <property type="entry name" value="Carb_kinase_FGGY_CS"/>
</dbReference>
<evidence type="ECO:0000259" key="5">
    <source>
        <dbReference type="Pfam" id="PF00370"/>
    </source>
</evidence>
<evidence type="ECO:0000313" key="8">
    <source>
        <dbReference type="Proteomes" id="UP000555728"/>
    </source>
</evidence>
<comment type="similarity">
    <text evidence="1 4">Belongs to the FGGY kinase family.</text>
</comment>
<dbReference type="Pfam" id="PF00370">
    <property type="entry name" value="FGGY_N"/>
    <property type="match status" value="1"/>
</dbReference>
<gene>
    <name evidence="7" type="ORF">GGD88_001625</name>
</gene>
<dbReference type="AlphaFoldDB" id="A0A7W6RZ38"/>
<dbReference type="InterPro" id="IPR000577">
    <property type="entry name" value="Carb_kinase_FGGY"/>
</dbReference>
<keyword evidence="2 4" id="KW-0808">Transferase</keyword>
<dbReference type="InterPro" id="IPR018485">
    <property type="entry name" value="FGGY_C"/>
</dbReference>
<keyword evidence="3 4" id="KW-0418">Kinase</keyword>
<dbReference type="Pfam" id="PF02782">
    <property type="entry name" value="FGGY_C"/>
    <property type="match status" value="1"/>
</dbReference>
<dbReference type="Proteomes" id="UP000555728">
    <property type="component" value="Unassembled WGS sequence"/>
</dbReference>
<dbReference type="InterPro" id="IPR050406">
    <property type="entry name" value="FGGY_Carb_Kinase"/>
</dbReference>